<gene>
    <name evidence="3" type="ORF">C41B8_10555</name>
</gene>
<reference evidence="3 4" key="1">
    <citation type="submission" date="2013-03" db="EMBL/GenBank/DDBJ databases">
        <title>Salinisphaera hydrothermalis C41B8 Genome Sequencing.</title>
        <authorList>
            <person name="Li C."/>
            <person name="Lai Q."/>
            <person name="Shao Z."/>
        </authorList>
    </citation>
    <scope>NUCLEOTIDE SEQUENCE [LARGE SCALE GENOMIC DNA]</scope>
    <source>
        <strain evidence="3 4">C41B8</strain>
    </source>
</reference>
<dbReference type="GO" id="GO:0006508">
    <property type="term" value="P:proteolysis"/>
    <property type="evidence" value="ECO:0007669"/>
    <property type="project" value="InterPro"/>
</dbReference>
<sequence length="663" mass="72589">MAASGDAAAGGVRDVPLIERERLFGNPSRIQGRLSPDGRWLSWIAPSNDVLNLWVAPADRPDEARALTDERVRPIRSYFWSPDSRQLLFVNDQGGDENFRLFGVDVESATQRTLTPQEGVRVQMFGVSRHVRDHIVVGINDRDPRWHDVYRLDLDSGALTLAMQNDGYGGFLVDESLEIRLAQRPREDGGEDFFRVQDGMVEDEPFARISFEDSANTGPAGFTRDGNTLYWIDSRGRDTAALVAQNLDTGEMHEIAASPKADVTGVMADPDTHEIQAWAVDYLRTEWHVIDPAIGDDLAFLDGELEGDVHVTSRTDDDRRWVVVNDPVTAPPITHLYDRDRRTLTTLFVSRPELVGAPLAGMTPLEITARDGLTLTAYLTLPHGSGADGFTTPDRPLPMVLLVHGGPWARDDYGSNPYHQWLANRGYAVLSVNYRGSTGFGKSFTAAGDGEWGAAMHDDLIDAVNWAVEQRVADAKRVAIMGGSYGGYAALAGLTLTPETFACGVDIVGPSNLKTLLDSIPPYWEAGRRQMYRRMADPETEAGQAWLSERSPLTYADRIVRPLLIGQGANDPRVKQAESDQIVNAMAEKSIPVTYVLFPDEGHGFARPANNIAFNAIIEAFLAEYLGGRAEPIDDALKPSTATVPHGADYAPGLAAALQTAIV</sequence>
<dbReference type="InterPro" id="IPR011042">
    <property type="entry name" value="6-blade_b-propeller_TolB-like"/>
</dbReference>
<proteinExistence type="predicted"/>
<evidence type="ECO:0000313" key="3">
    <source>
        <dbReference type="EMBL" id="KEZ77295.1"/>
    </source>
</evidence>
<name>A0A084IKR1_SALHC</name>
<dbReference type="Proteomes" id="UP000028302">
    <property type="component" value="Unassembled WGS sequence"/>
</dbReference>
<dbReference type="eggNOG" id="COG1506">
    <property type="taxonomic scope" value="Bacteria"/>
</dbReference>
<organism evidence="3 4">
    <name type="scientific">Salinisphaera hydrothermalis (strain C41B8)</name>
    <dbReference type="NCBI Taxonomy" id="1304275"/>
    <lineage>
        <taxon>Bacteria</taxon>
        <taxon>Pseudomonadati</taxon>
        <taxon>Pseudomonadota</taxon>
        <taxon>Gammaproteobacteria</taxon>
        <taxon>Salinisphaerales</taxon>
        <taxon>Salinisphaeraceae</taxon>
        <taxon>Salinisphaera</taxon>
    </lineage>
</organism>
<dbReference type="STRING" id="1304275.C41B8_10555"/>
<dbReference type="GO" id="GO:0004252">
    <property type="term" value="F:serine-type endopeptidase activity"/>
    <property type="evidence" value="ECO:0007669"/>
    <property type="project" value="TreeGrafter"/>
</dbReference>
<keyword evidence="1" id="KW-0378">Hydrolase</keyword>
<dbReference type="SUPFAM" id="SSF69304">
    <property type="entry name" value="Tricorn protease N-terminal domain"/>
    <property type="match status" value="1"/>
</dbReference>
<dbReference type="Gene3D" id="2.120.10.30">
    <property type="entry name" value="TolB, C-terminal domain"/>
    <property type="match status" value="1"/>
</dbReference>
<dbReference type="InterPro" id="IPR029058">
    <property type="entry name" value="AB_hydrolase_fold"/>
</dbReference>
<dbReference type="PATRIC" id="fig|1304275.5.peg.2153"/>
<dbReference type="InterPro" id="IPR001375">
    <property type="entry name" value="Peptidase_S9_cat"/>
</dbReference>
<accession>A0A084IKR1</accession>
<protein>
    <submittedName>
        <fullName evidence="3">Peptidase S9</fullName>
    </submittedName>
</protein>
<keyword evidence="4" id="KW-1185">Reference proteome</keyword>
<feature type="domain" description="Peptidase S9 prolyl oligopeptidase catalytic" evidence="2">
    <location>
        <begin position="420"/>
        <end position="628"/>
    </location>
</feature>
<comment type="caution">
    <text evidence="3">The sequence shown here is derived from an EMBL/GenBank/DDBJ whole genome shotgun (WGS) entry which is preliminary data.</text>
</comment>
<evidence type="ECO:0000313" key="4">
    <source>
        <dbReference type="Proteomes" id="UP000028302"/>
    </source>
</evidence>
<dbReference type="SUPFAM" id="SSF53474">
    <property type="entry name" value="alpha/beta-Hydrolases"/>
    <property type="match status" value="1"/>
</dbReference>
<dbReference type="Gene3D" id="3.40.50.1820">
    <property type="entry name" value="alpha/beta hydrolase"/>
    <property type="match status" value="1"/>
</dbReference>
<dbReference type="Pfam" id="PF00326">
    <property type="entry name" value="Peptidase_S9"/>
    <property type="match status" value="1"/>
</dbReference>
<evidence type="ECO:0000259" key="2">
    <source>
        <dbReference type="Pfam" id="PF00326"/>
    </source>
</evidence>
<dbReference type="PANTHER" id="PTHR42776:SF27">
    <property type="entry name" value="DIPEPTIDYL PEPTIDASE FAMILY MEMBER 6"/>
    <property type="match status" value="1"/>
</dbReference>
<dbReference type="PANTHER" id="PTHR42776">
    <property type="entry name" value="SERINE PEPTIDASE S9 FAMILY MEMBER"/>
    <property type="match status" value="1"/>
</dbReference>
<dbReference type="AlphaFoldDB" id="A0A084IKR1"/>
<evidence type="ECO:0000256" key="1">
    <source>
        <dbReference type="ARBA" id="ARBA00022801"/>
    </source>
</evidence>
<dbReference type="EMBL" id="APNK01000014">
    <property type="protein sequence ID" value="KEZ77295.1"/>
    <property type="molecule type" value="Genomic_DNA"/>
</dbReference>